<protein>
    <submittedName>
        <fullName evidence="6">5-methylthioadenosine/S-adenosylhomocysteine deaminase</fullName>
    </submittedName>
</protein>
<evidence type="ECO:0000313" key="6">
    <source>
        <dbReference type="EMBL" id="SDK32743.1"/>
    </source>
</evidence>
<sequence>MKKATQLRGFFYSWCLVARTAYARLGYNAGMGTPQFIIKPRWVIPMDGHQAILEHYAVLVDTGRIRAIVPKTEIPTWASDWPVTDCPQHALLPGLINLHVHSSMNLLKGYADDHALTPWLNEHIWPAERQWVSQFFVRDGSLLACAEMLSGGVTTFNDMYFFPQATIEAVKRCGMRAHIGLVVMEFPTNYAATANDYIRLGTEARDQYKSDAQITFSFAPHAPYTVSNQTFEKLATLAEQLNLGIHTHLHETRTEIQQSMDRFGQRPLARLHALGVIGPQTVLAHGVHLETHELERLATLGAHVAHCPCSNLKLASGIAPVAAALRAGINIGLGTDGAASNNRLDLWQEMRTAALLAKVADDQATSVPAYTALEMATINGARALGLQDQIGSIETGKQADLIAVKLDDLNSLPCFDPVSHLVYVAGREQVTHTWVQGHLRYQRTETGQSVFENMDAEELKSIALQWQLKIQSSHS</sequence>
<dbReference type="NCBIfam" id="NF006549">
    <property type="entry name" value="PRK09045.1"/>
    <property type="match status" value="1"/>
</dbReference>
<dbReference type="Gene3D" id="3.20.20.140">
    <property type="entry name" value="Metal-dependent hydrolases"/>
    <property type="match status" value="1"/>
</dbReference>
<proteinExistence type="inferred from homology"/>
<dbReference type="CDD" id="cd01298">
    <property type="entry name" value="ATZ_TRZ_like"/>
    <property type="match status" value="1"/>
</dbReference>
<dbReference type="Gene3D" id="2.30.40.10">
    <property type="entry name" value="Urease, subunit C, domain 1"/>
    <property type="match status" value="1"/>
</dbReference>
<accession>A0A1G9AZS3</accession>
<evidence type="ECO:0000259" key="5">
    <source>
        <dbReference type="Pfam" id="PF01979"/>
    </source>
</evidence>
<dbReference type="Proteomes" id="UP000198629">
    <property type="component" value="Unassembled WGS sequence"/>
</dbReference>
<dbReference type="InterPro" id="IPR011059">
    <property type="entry name" value="Metal-dep_hydrolase_composite"/>
</dbReference>
<dbReference type="FunFam" id="3.20.20.140:FF:000014">
    <property type="entry name" value="5-methylthioadenosine/S-adenosylhomocysteine deaminase"/>
    <property type="match status" value="1"/>
</dbReference>
<dbReference type="InterPro" id="IPR006680">
    <property type="entry name" value="Amidohydro-rel"/>
</dbReference>
<dbReference type="SUPFAM" id="SSF51338">
    <property type="entry name" value="Composite domain of metallo-dependent hydrolases"/>
    <property type="match status" value="1"/>
</dbReference>
<keyword evidence="4" id="KW-0862">Zinc</keyword>
<dbReference type="Pfam" id="PF01979">
    <property type="entry name" value="Amidohydro_1"/>
    <property type="match status" value="1"/>
</dbReference>
<dbReference type="SUPFAM" id="SSF51556">
    <property type="entry name" value="Metallo-dependent hydrolases"/>
    <property type="match status" value="1"/>
</dbReference>
<evidence type="ECO:0000313" key="7">
    <source>
        <dbReference type="Proteomes" id="UP000198629"/>
    </source>
</evidence>
<dbReference type="STRING" id="492660.SAMN05192566_0906"/>
<reference evidence="7" key="1">
    <citation type="submission" date="2016-10" db="EMBL/GenBank/DDBJ databases">
        <authorList>
            <person name="Varghese N."/>
            <person name="Submissions S."/>
        </authorList>
    </citation>
    <scope>NUCLEOTIDE SEQUENCE [LARGE SCALE GENOMIC DNA]</scope>
    <source>
        <strain evidence="7">CBMB127</strain>
    </source>
</reference>
<evidence type="ECO:0000256" key="4">
    <source>
        <dbReference type="ARBA" id="ARBA00022833"/>
    </source>
</evidence>
<dbReference type="InterPro" id="IPR050287">
    <property type="entry name" value="MTA/SAH_deaminase"/>
</dbReference>
<keyword evidence="7" id="KW-1185">Reference proteome</keyword>
<dbReference type="InterPro" id="IPR032466">
    <property type="entry name" value="Metal_Hydrolase"/>
</dbReference>
<keyword evidence="3" id="KW-0378">Hydrolase</keyword>
<dbReference type="GO" id="GO:0019239">
    <property type="term" value="F:deaminase activity"/>
    <property type="evidence" value="ECO:0007669"/>
    <property type="project" value="UniProtKB-ARBA"/>
</dbReference>
<dbReference type="GO" id="GO:0046872">
    <property type="term" value="F:metal ion binding"/>
    <property type="evidence" value="ECO:0007669"/>
    <property type="project" value="UniProtKB-KW"/>
</dbReference>
<evidence type="ECO:0000256" key="1">
    <source>
        <dbReference type="ARBA" id="ARBA00006745"/>
    </source>
</evidence>
<evidence type="ECO:0000256" key="2">
    <source>
        <dbReference type="ARBA" id="ARBA00022723"/>
    </source>
</evidence>
<comment type="similarity">
    <text evidence="1">Belongs to the metallo-dependent hydrolases superfamily. ATZ/TRZ family.</text>
</comment>
<keyword evidence="2" id="KW-0479">Metal-binding</keyword>
<gene>
    <name evidence="6" type="ORF">SAMN05192566_0906</name>
</gene>
<organism evidence="6 7">
    <name type="scientific">Methylophilus rhizosphaerae</name>
    <dbReference type="NCBI Taxonomy" id="492660"/>
    <lineage>
        <taxon>Bacteria</taxon>
        <taxon>Pseudomonadati</taxon>
        <taxon>Pseudomonadota</taxon>
        <taxon>Betaproteobacteria</taxon>
        <taxon>Nitrosomonadales</taxon>
        <taxon>Methylophilaceae</taxon>
        <taxon>Methylophilus</taxon>
    </lineage>
</organism>
<name>A0A1G9AZS3_9PROT</name>
<dbReference type="EMBL" id="FNFX01000002">
    <property type="protein sequence ID" value="SDK32743.1"/>
    <property type="molecule type" value="Genomic_DNA"/>
</dbReference>
<dbReference type="AlphaFoldDB" id="A0A1G9AZS3"/>
<evidence type="ECO:0000256" key="3">
    <source>
        <dbReference type="ARBA" id="ARBA00022801"/>
    </source>
</evidence>
<dbReference type="PANTHER" id="PTHR43794:SF11">
    <property type="entry name" value="AMIDOHYDROLASE-RELATED DOMAIN-CONTAINING PROTEIN"/>
    <property type="match status" value="1"/>
</dbReference>
<dbReference type="PANTHER" id="PTHR43794">
    <property type="entry name" value="AMINOHYDROLASE SSNA-RELATED"/>
    <property type="match status" value="1"/>
</dbReference>
<feature type="domain" description="Amidohydrolase-related" evidence="5">
    <location>
        <begin position="91"/>
        <end position="439"/>
    </location>
</feature>
<dbReference type="GO" id="GO:0016814">
    <property type="term" value="F:hydrolase activity, acting on carbon-nitrogen (but not peptide) bonds, in cyclic amidines"/>
    <property type="evidence" value="ECO:0007669"/>
    <property type="project" value="UniProtKB-ARBA"/>
</dbReference>